<name>A0ABW5E8X8_9GAMM</name>
<dbReference type="EMBL" id="JBHUJD010000003">
    <property type="protein sequence ID" value="MFD2309493.1"/>
    <property type="molecule type" value="Genomic_DNA"/>
</dbReference>
<dbReference type="Gene3D" id="3.30.450.40">
    <property type="match status" value="1"/>
</dbReference>
<dbReference type="SUPFAM" id="SSF55781">
    <property type="entry name" value="GAF domain-like"/>
    <property type="match status" value="1"/>
</dbReference>
<evidence type="ECO:0000256" key="14">
    <source>
        <dbReference type="SAM" id="Coils"/>
    </source>
</evidence>
<evidence type="ECO:0000313" key="18">
    <source>
        <dbReference type="Proteomes" id="UP001597425"/>
    </source>
</evidence>
<comment type="cofactor">
    <cofactor evidence="2">
        <name>Mg(2+)</name>
        <dbReference type="ChEBI" id="CHEBI:18420"/>
    </cofactor>
</comment>
<dbReference type="InterPro" id="IPR040442">
    <property type="entry name" value="Pyrv_kinase-like_dom_sf"/>
</dbReference>
<evidence type="ECO:0000256" key="13">
    <source>
        <dbReference type="ARBA" id="ARBA00022842"/>
    </source>
</evidence>
<accession>A0ABW5E8X8</accession>
<evidence type="ECO:0000256" key="2">
    <source>
        <dbReference type="ARBA" id="ARBA00001946"/>
    </source>
</evidence>
<dbReference type="Gene3D" id="1.10.274.10">
    <property type="entry name" value="PtsI, HPr-binding domain"/>
    <property type="match status" value="1"/>
</dbReference>
<evidence type="ECO:0000256" key="11">
    <source>
        <dbReference type="ARBA" id="ARBA00022723"/>
    </source>
</evidence>
<dbReference type="InterPro" id="IPR036618">
    <property type="entry name" value="PtsI_HPr-bd_sf"/>
</dbReference>
<feature type="region of interest" description="Disordered" evidence="15">
    <location>
        <begin position="750"/>
        <end position="772"/>
    </location>
</feature>
<feature type="compositionally biased region" description="Polar residues" evidence="15">
    <location>
        <begin position="752"/>
        <end position="772"/>
    </location>
</feature>
<evidence type="ECO:0000256" key="12">
    <source>
        <dbReference type="ARBA" id="ARBA00022777"/>
    </source>
</evidence>
<evidence type="ECO:0000256" key="10">
    <source>
        <dbReference type="ARBA" id="ARBA00022683"/>
    </source>
</evidence>
<evidence type="ECO:0000256" key="15">
    <source>
        <dbReference type="SAM" id="MobiDB-lite"/>
    </source>
</evidence>
<dbReference type="InterPro" id="IPR036637">
    <property type="entry name" value="Phosphohistidine_dom_sf"/>
</dbReference>
<evidence type="ECO:0000256" key="1">
    <source>
        <dbReference type="ARBA" id="ARBA00000683"/>
    </source>
</evidence>
<evidence type="ECO:0000256" key="4">
    <source>
        <dbReference type="ARBA" id="ARBA00007837"/>
    </source>
</evidence>
<keyword evidence="6" id="KW-0813">Transport</keyword>
<evidence type="ECO:0000256" key="8">
    <source>
        <dbReference type="ARBA" id="ARBA00022597"/>
    </source>
</evidence>
<dbReference type="InterPro" id="IPR000121">
    <property type="entry name" value="PEP_util_C"/>
</dbReference>
<dbReference type="Pfam" id="PF02896">
    <property type="entry name" value="PEP-utilizers_C"/>
    <property type="match status" value="1"/>
</dbReference>
<organism evidence="17 18">
    <name type="scientific">Microbulbifer halophilus</name>
    <dbReference type="NCBI Taxonomy" id="453963"/>
    <lineage>
        <taxon>Bacteria</taxon>
        <taxon>Pseudomonadati</taxon>
        <taxon>Pseudomonadota</taxon>
        <taxon>Gammaproteobacteria</taxon>
        <taxon>Cellvibrionales</taxon>
        <taxon>Microbulbiferaceae</taxon>
        <taxon>Microbulbifer</taxon>
    </lineage>
</organism>
<protein>
    <recommendedName>
        <fullName evidence="5">phosphoenolpyruvate--protein phosphotransferase</fullName>
        <ecNumber evidence="5">2.7.3.9</ecNumber>
    </recommendedName>
</protein>
<dbReference type="PRINTS" id="PR01736">
    <property type="entry name" value="PHPHTRNFRASE"/>
</dbReference>
<dbReference type="PANTHER" id="PTHR46244:SF1">
    <property type="entry name" value="PHOSPHOENOLPYRUVATE-DEPENDENT PHOSPHOTRANSFERASE SYSTEM"/>
    <property type="match status" value="1"/>
</dbReference>
<proteinExistence type="inferred from homology"/>
<gene>
    <name evidence="17" type="primary">ptsP</name>
    <name evidence="17" type="ORF">ACFSKX_03600</name>
</gene>
<dbReference type="GO" id="GO:0008965">
    <property type="term" value="F:phosphoenolpyruvate-protein phosphotransferase activity"/>
    <property type="evidence" value="ECO:0007669"/>
    <property type="project" value="UniProtKB-EC"/>
</dbReference>
<dbReference type="NCBIfam" id="TIGR01417">
    <property type="entry name" value="PTS_I_fam"/>
    <property type="match status" value="1"/>
</dbReference>
<dbReference type="Gene3D" id="3.50.30.10">
    <property type="entry name" value="Phosphohistidine domain"/>
    <property type="match status" value="1"/>
</dbReference>
<comment type="similarity">
    <text evidence="4">Belongs to the PEP-utilizing enzyme family.</text>
</comment>
<dbReference type="InterPro" id="IPR008279">
    <property type="entry name" value="PEP-util_enz_mobile_dom"/>
</dbReference>
<dbReference type="Pfam" id="PF05524">
    <property type="entry name" value="PEP-utilisers_N"/>
    <property type="match status" value="1"/>
</dbReference>
<keyword evidence="8" id="KW-0762">Sugar transport</keyword>
<dbReference type="SMART" id="SM00065">
    <property type="entry name" value="GAF"/>
    <property type="match status" value="1"/>
</dbReference>
<evidence type="ECO:0000256" key="9">
    <source>
        <dbReference type="ARBA" id="ARBA00022679"/>
    </source>
</evidence>
<evidence type="ECO:0000256" key="7">
    <source>
        <dbReference type="ARBA" id="ARBA00022490"/>
    </source>
</evidence>
<dbReference type="InterPro" id="IPR006318">
    <property type="entry name" value="PTS_EI-like"/>
</dbReference>
<sequence>MLGSLRSIVQEVNAARDLPAVLDIIVRRVREVMHTRVCSVYLRDKQSDSYVLMATRGLNQDSVGKVHMVPGEGLVGNVVTREEPINLERAESHPAYQYFPATGEERFSAFLGTPIIHHRNVLGVLVVQQAEQRRFDEGEEAFLVTLSAQLAGVIAHAEATGALATIGRQRRETRFGGIAASPGVAIGRAHVVSPQANLATVPYSCCMDVEAELELFQQALGNARKEIREVGERLKNDLNREERALFDAYISMLDDSSLAVEVCDRIRQQLSASRAWAEVMLEHVRRFEAMSDAYFRDRAADVRDLGARVLMHLRQQQQAQRDYPQNTILIGEELTAAMLAEVPRERLMGLISVKGSANSHVAIIARAMGLPAVMGAQDLPYEQIDGAELVVDGYRGELHVHPGAELRRRYDAIVEEERELARNLDHLAGLPGETADGHRVRLWVNTGLMADVVRSLERGAEGVGLYRTEVPFLLRDRFPSEEEQREIYREQLEAFAPRPVTMRTLDVGGDKALAYFPIEETNPFLGWRGIRVTLDHPEIFLGQVRAMMKASQGLDNLRIMLPMISGVGEVEAARKLVERAHRELRDEGYRIDMPPLGIMIEVPSAVYQASDLAQQVDFISVGSNDLTQYLLAVDRNNSRVASIYHALHPAVLRALLQVVNAGHTARTKVGICGELAGDPGGALLLVAMGYDVLSMNATNLPRVKAALRAVKKSDADQLLKQVLDLQYPEQIEQVLQDFLQGLGLKALLQPEGESQNPNSKNYMSNVKKQSSK</sequence>
<dbReference type="SUPFAM" id="SSF47831">
    <property type="entry name" value="Enzyme I of the PEP:sugar phosphotransferase system HPr-binding (sub)domain"/>
    <property type="match status" value="1"/>
</dbReference>
<keyword evidence="7" id="KW-0963">Cytoplasm</keyword>
<dbReference type="SUPFAM" id="SSF52009">
    <property type="entry name" value="Phosphohistidine domain"/>
    <property type="match status" value="1"/>
</dbReference>
<dbReference type="RefSeq" id="WP_265721737.1">
    <property type="nucleotide sequence ID" value="NZ_JAPIVK010000014.1"/>
</dbReference>
<dbReference type="InterPro" id="IPR050499">
    <property type="entry name" value="PEP-utilizing_PTS_enzyme"/>
</dbReference>
<dbReference type="InterPro" id="IPR003018">
    <property type="entry name" value="GAF"/>
</dbReference>
<dbReference type="Pfam" id="PF00391">
    <property type="entry name" value="PEP-utilizers"/>
    <property type="match status" value="1"/>
</dbReference>
<comment type="subcellular location">
    <subcellularLocation>
        <location evidence="3">Cytoplasm</location>
    </subcellularLocation>
</comment>
<comment type="catalytic activity">
    <reaction evidence="1">
        <text>L-histidyl-[protein] + phosphoenolpyruvate = N(pros)-phospho-L-histidyl-[protein] + pyruvate</text>
        <dbReference type="Rhea" id="RHEA:23880"/>
        <dbReference type="Rhea" id="RHEA-COMP:9745"/>
        <dbReference type="Rhea" id="RHEA-COMP:9746"/>
        <dbReference type="ChEBI" id="CHEBI:15361"/>
        <dbReference type="ChEBI" id="CHEBI:29979"/>
        <dbReference type="ChEBI" id="CHEBI:58702"/>
        <dbReference type="ChEBI" id="CHEBI:64837"/>
        <dbReference type="EC" id="2.7.3.9"/>
    </reaction>
</comment>
<keyword evidence="18" id="KW-1185">Reference proteome</keyword>
<keyword evidence="11" id="KW-0479">Metal-binding</keyword>
<dbReference type="Proteomes" id="UP001597425">
    <property type="component" value="Unassembled WGS sequence"/>
</dbReference>
<dbReference type="SUPFAM" id="SSF51621">
    <property type="entry name" value="Phosphoenolpyruvate/pyruvate domain"/>
    <property type="match status" value="1"/>
</dbReference>
<dbReference type="PANTHER" id="PTHR46244">
    <property type="entry name" value="PHOSPHOENOLPYRUVATE-PROTEIN PHOSPHOTRANSFERASE"/>
    <property type="match status" value="1"/>
</dbReference>
<dbReference type="EC" id="2.7.3.9" evidence="5"/>
<evidence type="ECO:0000256" key="5">
    <source>
        <dbReference type="ARBA" id="ARBA00012232"/>
    </source>
</evidence>
<dbReference type="Gene3D" id="3.20.20.60">
    <property type="entry name" value="Phosphoenolpyruvate-binding domains"/>
    <property type="match status" value="1"/>
</dbReference>
<keyword evidence="9 17" id="KW-0808">Transferase</keyword>
<dbReference type="InterPro" id="IPR015813">
    <property type="entry name" value="Pyrv/PenolPyrv_kinase-like_dom"/>
</dbReference>
<feature type="domain" description="GAF" evidence="16">
    <location>
        <begin position="17"/>
        <end position="164"/>
    </location>
</feature>
<dbReference type="InterPro" id="IPR023151">
    <property type="entry name" value="PEP_util_CS"/>
</dbReference>
<evidence type="ECO:0000313" key="17">
    <source>
        <dbReference type="EMBL" id="MFD2309493.1"/>
    </source>
</evidence>
<keyword evidence="14" id="KW-0175">Coiled coil</keyword>
<dbReference type="NCBIfam" id="NF008283">
    <property type="entry name" value="PRK11061.1"/>
    <property type="match status" value="1"/>
</dbReference>
<keyword evidence="12" id="KW-0418">Kinase</keyword>
<feature type="coiled-coil region" evidence="14">
    <location>
        <begin position="206"/>
        <end position="244"/>
    </location>
</feature>
<evidence type="ECO:0000256" key="3">
    <source>
        <dbReference type="ARBA" id="ARBA00004496"/>
    </source>
</evidence>
<evidence type="ECO:0000259" key="16">
    <source>
        <dbReference type="SMART" id="SM00065"/>
    </source>
</evidence>
<evidence type="ECO:0000256" key="6">
    <source>
        <dbReference type="ARBA" id="ARBA00022448"/>
    </source>
</evidence>
<dbReference type="InterPro" id="IPR008731">
    <property type="entry name" value="PTS_EIN"/>
</dbReference>
<comment type="caution">
    <text evidence="17">The sequence shown here is derived from an EMBL/GenBank/DDBJ whole genome shotgun (WGS) entry which is preliminary data.</text>
</comment>
<reference evidence="18" key="1">
    <citation type="journal article" date="2019" name="Int. J. Syst. Evol. Microbiol.">
        <title>The Global Catalogue of Microorganisms (GCM) 10K type strain sequencing project: providing services to taxonomists for standard genome sequencing and annotation.</title>
        <authorList>
            <consortium name="The Broad Institute Genomics Platform"/>
            <consortium name="The Broad Institute Genome Sequencing Center for Infectious Disease"/>
            <person name="Wu L."/>
            <person name="Ma J."/>
        </authorList>
    </citation>
    <scope>NUCLEOTIDE SEQUENCE [LARGE SCALE GENOMIC DNA]</scope>
    <source>
        <strain evidence="18">KCTC 12848</strain>
    </source>
</reference>
<dbReference type="PROSITE" id="PS00742">
    <property type="entry name" value="PEP_ENZYMES_2"/>
    <property type="match status" value="1"/>
</dbReference>
<dbReference type="Pfam" id="PF01590">
    <property type="entry name" value="GAF"/>
    <property type="match status" value="1"/>
</dbReference>
<keyword evidence="13" id="KW-0460">Magnesium</keyword>
<keyword evidence="10" id="KW-0598">Phosphotransferase system</keyword>
<dbReference type="InterPro" id="IPR029016">
    <property type="entry name" value="GAF-like_dom_sf"/>
</dbReference>